<dbReference type="GO" id="GO:0016757">
    <property type="term" value="F:glycosyltransferase activity"/>
    <property type="evidence" value="ECO:0007669"/>
    <property type="project" value="InterPro"/>
</dbReference>
<dbReference type="InterPro" id="IPR050194">
    <property type="entry name" value="Glycosyltransferase_grp1"/>
</dbReference>
<protein>
    <recommendedName>
        <fullName evidence="1">Glycosyl transferase family 1 domain-containing protein</fullName>
    </recommendedName>
</protein>
<evidence type="ECO:0000259" key="1">
    <source>
        <dbReference type="Pfam" id="PF00534"/>
    </source>
</evidence>
<evidence type="ECO:0000313" key="3">
    <source>
        <dbReference type="Proteomes" id="UP000013307"/>
    </source>
</evidence>
<sequence length="355" mass="40892">MKIISYTNNDSEIKENRKMKIVWLKPAKGQISIGRKLIAERLRDKNIELDMVECSGFRFFKILLEILSSDYDLVIGTTHLGLVLGGLVKIIKKIPFITDFVDEYELLFTKNPGLYPIVLAIVLLEELSLKIADAVIVTPQRMFVKLSRDRVMVFKTNLCIDLDKFLYSGHLEDHARKLLERNGIKQKQPKIIYVGGFSEVYNLDILLESMKYLPDFQLIMIGGGRLENKLNDLKKELNLKNVYFLGYLPNDVVAEVMKLCDVGVTLCEVPRQLKIYEYLATGLRVVVPESVLSSKDFEFAEYCTGTKMDARDVAENIKRALSMPRKRDKMLVRLLEKYSCSRVTEKYARVVRILF</sequence>
<gene>
    <name evidence="2" type="ORF">Asulf_01104</name>
</gene>
<dbReference type="Gene3D" id="3.40.50.2000">
    <property type="entry name" value="Glycogen Phosphorylase B"/>
    <property type="match status" value="1"/>
</dbReference>
<dbReference type="PANTHER" id="PTHR45947:SF3">
    <property type="entry name" value="SULFOQUINOVOSYL TRANSFERASE SQD2"/>
    <property type="match status" value="1"/>
</dbReference>
<proteinExistence type="predicted"/>
<dbReference type="AlphaFoldDB" id="N0BBW6"/>
<dbReference type="STRING" id="387631.Asulf_01104"/>
<evidence type="ECO:0000313" key="2">
    <source>
        <dbReference type="EMBL" id="AGK61104.1"/>
    </source>
</evidence>
<dbReference type="eggNOG" id="arCOG01410">
    <property type="taxonomic scope" value="Archaea"/>
</dbReference>
<accession>N0BBW6</accession>
<keyword evidence="3" id="KW-1185">Reference proteome</keyword>
<dbReference type="Proteomes" id="UP000013307">
    <property type="component" value="Chromosome"/>
</dbReference>
<feature type="domain" description="Glycosyl transferase family 1" evidence="1">
    <location>
        <begin position="179"/>
        <end position="330"/>
    </location>
</feature>
<organism evidence="2 3">
    <name type="scientific">Archaeoglobus sulfaticallidus PM70-1</name>
    <dbReference type="NCBI Taxonomy" id="387631"/>
    <lineage>
        <taxon>Archaea</taxon>
        <taxon>Methanobacteriati</taxon>
        <taxon>Methanobacteriota</taxon>
        <taxon>Archaeoglobi</taxon>
        <taxon>Archaeoglobales</taxon>
        <taxon>Archaeoglobaceae</taxon>
        <taxon>Archaeoglobus</taxon>
    </lineage>
</organism>
<name>N0BBW6_9EURY</name>
<dbReference type="EMBL" id="CP005290">
    <property type="protein sequence ID" value="AGK61104.1"/>
    <property type="molecule type" value="Genomic_DNA"/>
</dbReference>
<dbReference type="KEGG" id="ast:Asulf_01104"/>
<dbReference type="Pfam" id="PF00534">
    <property type="entry name" value="Glycos_transf_1"/>
    <property type="match status" value="1"/>
</dbReference>
<dbReference type="PANTHER" id="PTHR45947">
    <property type="entry name" value="SULFOQUINOVOSYL TRANSFERASE SQD2"/>
    <property type="match status" value="1"/>
</dbReference>
<dbReference type="HOGENOM" id="CLU_779882_0_0_2"/>
<dbReference type="SUPFAM" id="SSF53756">
    <property type="entry name" value="UDP-Glycosyltransferase/glycogen phosphorylase"/>
    <property type="match status" value="1"/>
</dbReference>
<dbReference type="InterPro" id="IPR001296">
    <property type="entry name" value="Glyco_trans_1"/>
</dbReference>
<reference evidence="2 3" key="1">
    <citation type="journal article" date="2013" name="Genome Announc.">
        <title>Complete Genome Sequence of the Thermophilic and Facultatively Chemolithoautotrophic Sulfate Reducer Archaeoglobus sulfaticallidus Strain PM70-1T.</title>
        <authorList>
            <person name="Stokke R."/>
            <person name="Hocking W.P."/>
            <person name="Steinsbu B.O."/>
            <person name="Steen I.H."/>
        </authorList>
    </citation>
    <scope>NUCLEOTIDE SEQUENCE [LARGE SCALE GENOMIC DNA]</scope>
    <source>
        <strain evidence="2">PM70-1</strain>
    </source>
</reference>